<feature type="coiled-coil region" evidence="1">
    <location>
        <begin position="34"/>
        <end position="82"/>
    </location>
</feature>
<evidence type="ECO:0000313" key="3">
    <source>
        <dbReference type="Proteomes" id="UP000280475"/>
    </source>
</evidence>
<evidence type="ECO:0000313" key="2">
    <source>
        <dbReference type="EMBL" id="AYW50826.1"/>
    </source>
</evidence>
<proteinExistence type="predicted"/>
<dbReference type="RefSeq" id="WP_103893069.1">
    <property type="nucleotide sequence ID" value="NZ_CP027768.1"/>
</dbReference>
<reference evidence="2 3" key="1">
    <citation type="journal article" date="2012" name="Int. J. Syst. Evol. Microbiol.">
        <title>Characterization of Tetragenococcus strains from sugar thick juice reveals a novel species, Tetragenococcus osmophilus sp. nov., and divides Tetragenococcus halophilus into two subspecies, T. halophilus subsp. halophilus subsp. nov. and T. halophilus subsp. flandriensis subsp. nov.</title>
        <authorList>
            <person name="Juste A."/>
            <person name="Van Trappen S."/>
            <person name="Verreth C."/>
            <person name="Cleenwerck I."/>
            <person name="De Vos P."/>
            <person name="Lievens B."/>
            <person name="Willems K.A."/>
        </authorList>
    </citation>
    <scope>NUCLEOTIDE SEQUENCE [LARGE SCALE GENOMIC DNA]</scope>
    <source>
        <strain evidence="2 3">LMG 26042</strain>
    </source>
</reference>
<dbReference type="EMBL" id="CP027768">
    <property type="protein sequence ID" value="AYW50826.1"/>
    <property type="molecule type" value="Genomic_DNA"/>
</dbReference>
<sequence>MSTLYELTGSYLQLIEMAEDNDSVAIRDTLDSINEAFEDKAENTAKVIRDLESQSEAKKTEAKKLKERATTLDNQAKHLKKYLIDQLELTGKKKVQGKVLTVSIRNNQPSVYVEDERLIPKDYFNEQEPKLDKNRLKDDLKKGTEINGVELRRTKGVNIK</sequence>
<dbReference type="Pfam" id="PF05565">
    <property type="entry name" value="Sipho_Gp157"/>
    <property type="match status" value="1"/>
</dbReference>
<keyword evidence="1" id="KW-0175">Coiled coil</keyword>
<organism evidence="2 3">
    <name type="scientific">Tetragenococcus halophilus</name>
    <name type="common">Pediococcus halophilus</name>
    <dbReference type="NCBI Taxonomy" id="51669"/>
    <lineage>
        <taxon>Bacteria</taxon>
        <taxon>Bacillati</taxon>
        <taxon>Bacillota</taxon>
        <taxon>Bacilli</taxon>
        <taxon>Lactobacillales</taxon>
        <taxon>Enterococcaceae</taxon>
        <taxon>Tetragenococcus</taxon>
    </lineage>
</organism>
<evidence type="ECO:0008006" key="4">
    <source>
        <dbReference type="Google" id="ProtNLM"/>
    </source>
</evidence>
<accession>A0A3G5FKE7</accession>
<evidence type="ECO:0000256" key="1">
    <source>
        <dbReference type="SAM" id="Coils"/>
    </source>
</evidence>
<gene>
    <name evidence="2" type="ORF">C7H83_10270</name>
</gene>
<protein>
    <recommendedName>
        <fullName evidence="4">Siphovirus Gp157 family protein</fullName>
    </recommendedName>
</protein>
<dbReference type="InterPro" id="IPR008840">
    <property type="entry name" value="Sipho_Gp157"/>
</dbReference>
<dbReference type="AlphaFoldDB" id="A0A3G5FKE7"/>
<dbReference type="Proteomes" id="UP000280475">
    <property type="component" value="Chromosome"/>
</dbReference>
<name>A0A3G5FKE7_TETHA</name>